<protein>
    <submittedName>
        <fullName evidence="2">Uncharacterized protein</fullName>
    </submittedName>
</protein>
<dbReference type="Proteomes" id="UP000478417">
    <property type="component" value="Unassembled WGS sequence"/>
</dbReference>
<accession>A0A6B2M0T6</accession>
<gene>
    <name evidence="2" type="ORF">G0Q06_08970</name>
</gene>
<dbReference type="AlphaFoldDB" id="A0A6B2M0T6"/>
<keyword evidence="3" id="KW-1185">Reference proteome</keyword>
<evidence type="ECO:0000313" key="2">
    <source>
        <dbReference type="EMBL" id="NDV62581.1"/>
    </source>
</evidence>
<keyword evidence="1" id="KW-0732">Signal</keyword>
<reference evidence="2 3" key="1">
    <citation type="submission" date="2020-02" db="EMBL/GenBank/DDBJ databases">
        <title>Albibacoteraceae fam. nov., the first described family within the subdivision 4 Verrucomicrobia.</title>
        <authorList>
            <person name="Xi F."/>
        </authorList>
    </citation>
    <scope>NUCLEOTIDE SEQUENCE [LARGE SCALE GENOMIC DNA]</scope>
    <source>
        <strain evidence="2 3">CK1056</strain>
    </source>
</reference>
<feature type="signal peptide" evidence="1">
    <location>
        <begin position="1"/>
        <end position="22"/>
    </location>
</feature>
<evidence type="ECO:0000256" key="1">
    <source>
        <dbReference type="SAM" id="SignalP"/>
    </source>
</evidence>
<evidence type="ECO:0000313" key="3">
    <source>
        <dbReference type="Proteomes" id="UP000478417"/>
    </source>
</evidence>
<sequence length="171" mass="18217">MNKKHTIFVITCLMALSTGALGQVIIPVGERTELISGMQSVVGNMDKEAGDFTGLGSPFSKKAEADLAAEMSEGPVDIEEDVLPEVISDEIALDVISRSFKPDGSMIFGNRGILKLGNGETIEEGESFPAEIRGTTYTVEIVKVTARGYTLKVGDATVDKTFLKSVNQSGK</sequence>
<organism evidence="2 3">
    <name type="scientific">Oceanipulchritudo coccoides</name>
    <dbReference type="NCBI Taxonomy" id="2706888"/>
    <lineage>
        <taxon>Bacteria</taxon>
        <taxon>Pseudomonadati</taxon>
        <taxon>Verrucomicrobiota</taxon>
        <taxon>Opitutia</taxon>
        <taxon>Puniceicoccales</taxon>
        <taxon>Oceanipulchritudinaceae</taxon>
        <taxon>Oceanipulchritudo</taxon>
    </lineage>
</organism>
<name>A0A6B2M0T6_9BACT</name>
<feature type="chain" id="PRO_5025628242" evidence="1">
    <location>
        <begin position="23"/>
        <end position="171"/>
    </location>
</feature>
<proteinExistence type="predicted"/>
<dbReference type="EMBL" id="JAAGNX010000002">
    <property type="protein sequence ID" value="NDV62581.1"/>
    <property type="molecule type" value="Genomic_DNA"/>
</dbReference>
<dbReference type="RefSeq" id="WP_163964698.1">
    <property type="nucleotide sequence ID" value="NZ_JAAGNX010000002.1"/>
</dbReference>
<comment type="caution">
    <text evidence="2">The sequence shown here is derived from an EMBL/GenBank/DDBJ whole genome shotgun (WGS) entry which is preliminary data.</text>
</comment>